<sequence>MYIASINFKAMKKHNLLAFILLGTVLVSCNSDKKATENLFSFDSAQFKEQYQPQESLSLALKNPENKKIDSIIYYINDKKIGAVKGSDKMNFAFADQKLGYQNIKALVYFEGQNTEVTSRVELVSNIQPKILTYTIVNTYPHDLKAYTQGLEFYRDTLIESTGNGTGNGTGLKGISSLRKTDYKTGKVYKTVELPESVFGEGCTILNNKVYQITWKNGEAYVYNADTFKKEKTFPYFKPEMDGWGLTNDGKNLLMSDGTEKIWFVNPADFKEVDYINVYTANSKIKAVNEMEWIDGKIYANIYTMDAIAIINPKNGAIEAVINLGDLKAKVTQHPDIDVLNGIAYNPKTKTIFVTGKNWDKMFEIKITE</sequence>
<organism evidence="1 2">
    <name type="scientific">Flavobacterium limnosediminis JC2902</name>
    <dbReference type="NCBI Taxonomy" id="1341181"/>
    <lineage>
        <taxon>Bacteria</taxon>
        <taxon>Pseudomonadati</taxon>
        <taxon>Bacteroidota</taxon>
        <taxon>Flavobacteriia</taxon>
        <taxon>Flavobacteriales</taxon>
        <taxon>Flavobacteriaceae</taxon>
        <taxon>Flavobacterium</taxon>
    </lineage>
</organism>
<dbReference type="PATRIC" id="fig|1341181.4.peg.3059"/>
<proteinExistence type="predicted"/>
<dbReference type="PANTHER" id="PTHR31270">
    <property type="entry name" value="GLUTAMINYL-PEPTIDE CYCLOTRANSFERASE"/>
    <property type="match status" value="1"/>
</dbReference>
<keyword evidence="2" id="KW-1185">Reference proteome</keyword>
<comment type="caution">
    <text evidence="1">The sequence shown here is derived from an EMBL/GenBank/DDBJ whole genome shotgun (WGS) entry which is preliminary data.</text>
</comment>
<protein>
    <submittedName>
        <fullName evidence="1">Glutamine cyclotransferase</fullName>
    </submittedName>
</protein>
<dbReference type="STRING" id="1341181.FLJC2902T_31120"/>
<reference evidence="1 2" key="1">
    <citation type="submission" date="2013-08" db="EMBL/GenBank/DDBJ databases">
        <title>Flavobacterium limnosediminis JC2902 genome sequencing.</title>
        <authorList>
            <person name="Lee K."/>
            <person name="Yi H."/>
            <person name="Park S."/>
            <person name="Chun J."/>
        </authorList>
    </citation>
    <scope>NUCLEOTIDE SEQUENCE [LARGE SCALE GENOMIC DNA]</scope>
    <source>
        <strain evidence="1 2">JC2902</strain>
    </source>
</reference>
<dbReference type="EMBL" id="AVGG01000031">
    <property type="protein sequence ID" value="ESU25304.1"/>
    <property type="molecule type" value="Genomic_DNA"/>
</dbReference>
<evidence type="ECO:0000313" key="1">
    <source>
        <dbReference type="EMBL" id="ESU25304.1"/>
    </source>
</evidence>
<dbReference type="GO" id="GO:0016603">
    <property type="term" value="F:glutaminyl-peptide cyclotransferase activity"/>
    <property type="evidence" value="ECO:0007669"/>
    <property type="project" value="InterPro"/>
</dbReference>
<dbReference type="InterPro" id="IPR015943">
    <property type="entry name" value="WD40/YVTN_repeat-like_dom_sf"/>
</dbReference>
<name>V6SFS8_9FLAO</name>
<dbReference type="InterPro" id="IPR011044">
    <property type="entry name" value="Quino_amine_DH_bsu"/>
</dbReference>
<accession>V6SFS8</accession>
<dbReference type="eggNOG" id="COG3823">
    <property type="taxonomic scope" value="Bacteria"/>
</dbReference>
<dbReference type="InterPro" id="IPR007788">
    <property type="entry name" value="QCT"/>
</dbReference>
<gene>
    <name evidence="1" type="ORF">FLJC2902T_31120</name>
</gene>
<dbReference type="SUPFAM" id="SSF50969">
    <property type="entry name" value="YVTN repeat-like/Quinoprotein amine dehydrogenase"/>
    <property type="match status" value="1"/>
</dbReference>
<dbReference type="Gene3D" id="2.130.10.10">
    <property type="entry name" value="YVTN repeat-like/Quinoprotein amine dehydrogenase"/>
    <property type="match status" value="1"/>
</dbReference>
<dbReference type="PANTHER" id="PTHR31270:SF1">
    <property type="entry name" value="GLUTAMINYL-PEPTIDE CYCLOTRANSFERASE"/>
    <property type="match status" value="1"/>
</dbReference>
<keyword evidence="1" id="KW-0808">Transferase</keyword>
<dbReference type="Pfam" id="PF05096">
    <property type="entry name" value="Glu_cyclase_2"/>
    <property type="match status" value="1"/>
</dbReference>
<dbReference type="Proteomes" id="UP000018004">
    <property type="component" value="Unassembled WGS sequence"/>
</dbReference>
<dbReference type="AlphaFoldDB" id="V6SFS8"/>
<evidence type="ECO:0000313" key="2">
    <source>
        <dbReference type="Proteomes" id="UP000018004"/>
    </source>
</evidence>